<evidence type="ECO:0000259" key="4">
    <source>
        <dbReference type="PROSITE" id="PS51118"/>
    </source>
</evidence>
<dbReference type="AlphaFoldDB" id="C2ENS8"/>
<dbReference type="SUPFAM" id="SSF46785">
    <property type="entry name" value="Winged helix' DNA-binding domain"/>
    <property type="match status" value="1"/>
</dbReference>
<comment type="caution">
    <text evidence="5">The sequence shown here is derived from an EMBL/GenBank/DDBJ whole genome shotgun (WGS) entry which is preliminary data.</text>
</comment>
<keyword evidence="2" id="KW-0238">DNA-binding</keyword>
<dbReference type="InterPro" id="IPR036390">
    <property type="entry name" value="WH_DNA-bd_sf"/>
</dbReference>
<dbReference type="EMBL" id="ACGU01000062">
    <property type="protein sequence ID" value="EEJ71804.1"/>
    <property type="molecule type" value="Genomic_DNA"/>
</dbReference>
<name>C2ENS8_9LACO</name>
<feature type="domain" description="HTH hxlR-type" evidence="4">
    <location>
        <begin position="1"/>
        <end position="106"/>
    </location>
</feature>
<dbReference type="InterPro" id="IPR011991">
    <property type="entry name" value="ArsR-like_HTH"/>
</dbReference>
<dbReference type="RefSeq" id="WP_007125821.1">
    <property type="nucleotide sequence ID" value="NZ_AZFO01000059.1"/>
</dbReference>
<dbReference type="InterPro" id="IPR002577">
    <property type="entry name" value="HTH_HxlR"/>
</dbReference>
<dbReference type="Gene3D" id="1.10.10.10">
    <property type="entry name" value="Winged helix-like DNA-binding domain superfamily/Winged helix DNA-binding domain"/>
    <property type="match status" value="1"/>
</dbReference>
<dbReference type="CDD" id="cd00090">
    <property type="entry name" value="HTH_ARSR"/>
    <property type="match status" value="1"/>
</dbReference>
<keyword evidence="3" id="KW-0804">Transcription</keyword>
<organism evidence="5 6">
    <name type="scientific">Lactobacillus ultunensis DSM 16047</name>
    <dbReference type="NCBI Taxonomy" id="525365"/>
    <lineage>
        <taxon>Bacteria</taxon>
        <taxon>Bacillati</taxon>
        <taxon>Bacillota</taxon>
        <taxon>Bacilli</taxon>
        <taxon>Lactobacillales</taxon>
        <taxon>Lactobacillaceae</taxon>
        <taxon>Lactobacillus</taxon>
    </lineage>
</organism>
<evidence type="ECO:0000256" key="1">
    <source>
        <dbReference type="ARBA" id="ARBA00023015"/>
    </source>
</evidence>
<keyword evidence="6" id="KW-1185">Reference proteome</keyword>
<protein>
    <submittedName>
        <fullName evidence="5">Transcriptional regulator, HxlR family</fullName>
    </submittedName>
</protein>
<dbReference type="PROSITE" id="PS51118">
    <property type="entry name" value="HTH_HXLR"/>
    <property type="match status" value="1"/>
</dbReference>
<dbReference type="InterPro" id="IPR036388">
    <property type="entry name" value="WH-like_DNA-bd_sf"/>
</dbReference>
<dbReference type="eggNOG" id="COG1733">
    <property type="taxonomic scope" value="Bacteria"/>
</dbReference>
<reference evidence="5 6" key="1">
    <citation type="submission" date="2009-01" db="EMBL/GenBank/DDBJ databases">
        <authorList>
            <person name="Qin X."/>
            <person name="Bachman B."/>
            <person name="Battles P."/>
            <person name="Bell A."/>
            <person name="Bess C."/>
            <person name="Bickham C."/>
            <person name="Chaboub L."/>
            <person name="Chen D."/>
            <person name="Coyle M."/>
            <person name="Deiros D.R."/>
            <person name="Dinh H."/>
            <person name="Forbes L."/>
            <person name="Fowler G."/>
            <person name="Francisco L."/>
            <person name="Fu Q."/>
            <person name="Gubbala S."/>
            <person name="Hale W."/>
            <person name="Han Y."/>
            <person name="Hemphill L."/>
            <person name="Highlander S.K."/>
            <person name="Hirani K."/>
            <person name="Hogues M."/>
            <person name="Jackson L."/>
            <person name="Jakkamsetti A."/>
            <person name="Javaid M."/>
            <person name="Jiang H."/>
            <person name="Korchina V."/>
            <person name="Kovar C."/>
            <person name="Lara F."/>
            <person name="Lee S."/>
            <person name="Mata R."/>
            <person name="Mathew T."/>
            <person name="Moen C."/>
            <person name="Morales K."/>
            <person name="Munidasa M."/>
            <person name="Nazareth L."/>
            <person name="Ngo R."/>
            <person name="Nguyen L."/>
            <person name="Okwuonu G."/>
            <person name="Ongeri F."/>
            <person name="Patil S."/>
            <person name="Petrosino J."/>
            <person name="Pham C."/>
            <person name="Pham P."/>
            <person name="Pu L.-L."/>
            <person name="Puazo M."/>
            <person name="Raj R."/>
            <person name="Reid J."/>
            <person name="Rouhana J."/>
            <person name="Saada N."/>
            <person name="Shang Y."/>
            <person name="Simmons D."/>
            <person name="Thornton R."/>
            <person name="Warren J."/>
            <person name="Weissenberger G."/>
            <person name="Zhang J."/>
            <person name="Zhang L."/>
            <person name="Zhou C."/>
            <person name="Zhu D."/>
            <person name="Muzny D."/>
            <person name="Worley K."/>
            <person name="Gibbs R."/>
        </authorList>
    </citation>
    <scope>NUCLEOTIDE SEQUENCE [LARGE SCALE GENOMIC DNA]</scope>
    <source>
        <strain evidence="5 6">DSM 16047</strain>
    </source>
</reference>
<dbReference type="PANTHER" id="PTHR33204">
    <property type="entry name" value="TRANSCRIPTIONAL REGULATOR, MARR FAMILY"/>
    <property type="match status" value="1"/>
</dbReference>
<dbReference type="STRING" id="525365.HMPREF0548_1324"/>
<evidence type="ECO:0000256" key="2">
    <source>
        <dbReference type="ARBA" id="ARBA00023125"/>
    </source>
</evidence>
<dbReference type="Proteomes" id="UP000005583">
    <property type="component" value="Unassembled WGS sequence"/>
</dbReference>
<dbReference type="HOGENOM" id="CLU_111585_5_1_9"/>
<accession>C2ENS8</accession>
<evidence type="ECO:0000313" key="6">
    <source>
        <dbReference type="Proteomes" id="UP000005583"/>
    </source>
</evidence>
<keyword evidence="1" id="KW-0805">Transcription regulation</keyword>
<evidence type="ECO:0000256" key="3">
    <source>
        <dbReference type="ARBA" id="ARBA00023163"/>
    </source>
</evidence>
<dbReference type="PANTHER" id="PTHR33204:SF29">
    <property type="entry name" value="TRANSCRIPTIONAL REGULATOR"/>
    <property type="match status" value="1"/>
</dbReference>
<dbReference type="GO" id="GO:0003677">
    <property type="term" value="F:DNA binding"/>
    <property type="evidence" value="ECO:0007669"/>
    <property type="project" value="UniProtKB-KW"/>
</dbReference>
<sequence>MPERIYRLAVDVTLKAIAGKWKTSILCNLGNKPMRTGELKRQLPGISQRILTKQLNELEQEKIIKKKIYPEVPPKVEYCLTDNGRALREVLLVMSKWGMQQTNLQNNDGHHYKILDKNLYGFTNMNNKDAERRQIDNL</sequence>
<dbReference type="OrthoDB" id="9791143at2"/>
<dbReference type="Pfam" id="PF01638">
    <property type="entry name" value="HxlR"/>
    <property type="match status" value="1"/>
</dbReference>
<evidence type="ECO:0000313" key="5">
    <source>
        <dbReference type="EMBL" id="EEJ71804.1"/>
    </source>
</evidence>
<gene>
    <name evidence="5" type="ORF">HMPREF0548_1324</name>
</gene>
<proteinExistence type="predicted"/>